<evidence type="ECO:0000313" key="2">
    <source>
        <dbReference type="EMBL" id="KAG8464482.1"/>
    </source>
</evidence>
<evidence type="ECO:0000313" key="3">
    <source>
        <dbReference type="Proteomes" id="UP000751190"/>
    </source>
</evidence>
<dbReference type="Proteomes" id="UP000751190">
    <property type="component" value="Unassembled WGS sequence"/>
</dbReference>
<sequence length="787" mass="83560">MGACASVQDANCDEGDGEATTKTRSASKSPQYLEVLVHNEVVAGVPETEPFPPGPYARLCNGSRGCDIPNPSERAITLRQLQHVFACAYAACREEKWTSTDPRLAGSALTIQTVTLRDIVENFVKPATAGGNRSLVEMIGSGAQKPMWFVSHWWGEPMHDLLSSLEQHAHDHGTSDDTTYWVSAFAARQSREEVEAERACESVRDTQRFKAMQFSEGLVNVLDRDAIALTRARVVFELYTALTELPPDFKIDVYTTTALDPDQPLQRPGHASPAVWLKAKPSSGEQLTWQPLRLAVGLVDGLQADVRLLGPLIATAAKARRERGFPMTHHARARVLSVRHAGATSAEDLAWIRKLLHGREAEVDATLRARLGAPTLPSLLASRELSAEPLLKRYLSNLARARLRRLAVACVDRPTAERCAQLGAALPPVLEELSLHHVHGGALIPRLCALLHGDHAEANSGRGPLPPILTTGTSANALTARAGAGENGLTRLTMRSCALVDAHGVALAEALTRNATLRVLILRDTSFTDSAASALARALRTHSALETLKLPRSAIGDVGASAFGGALEVNASLATLSLNSTRVGDGGATALAHGLAANRTLRTLNLRKNAIGDAGAVAIGDALARNARSALRELDLGSCHVGDVGARALARALGARREPGLGLTVLTLIKNQLGDSGAYALADGLRAHADSADTIRELAVFNQASPLSADARAALDAAWHHGARAAATLPAPASKPAGSTRNSRAVLSGAKSAPRLLLDNPVITPSVIKIVGRPPRRKLRPPHFNHV</sequence>
<dbReference type="EMBL" id="JAGTXO010000013">
    <property type="protein sequence ID" value="KAG8464482.1"/>
    <property type="molecule type" value="Genomic_DNA"/>
</dbReference>
<proteinExistence type="predicted"/>
<dbReference type="OrthoDB" id="435799at2759"/>
<dbReference type="SMART" id="SM00368">
    <property type="entry name" value="LRR_RI"/>
    <property type="match status" value="7"/>
</dbReference>
<dbReference type="Pfam" id="PF13516">
    <property type="entry name" value="LRR_6"/>
    <property type="match status" value="5"/>
</dbReference>
<organism evidence="2 3">
    <name type="scientific">Diacronema lutheri</name>
    <name type="common">Unicellular marine alga</name>
    <name type="synonym">Monochrysis lutheri</name>
    <dbReference type="NCBI Taxonomy" id="2081491"/>
    <lineage>
        <taxon>Eukaryota</taxon>
        <taxon>Haptista</taxon>
        <taxon>Haptophyta</taxon>
        <taxon>Pavlovophyceae</taxon>
        <taxon>Pavlovales</taxon>
        <taxon>Pavlovaceae</taxon>
        <taxon>Diacronema</taxon>
    </lineage>
</organism>
<dbReference type="Gene3D" id="3.80.10.10">
    <property type="entry name" value="Ribonuclease Inhibitor"/>
    <property type="match status" value="3"/>
</dbReference>
<dbReference type="InterPro" id="IPR001611">
    <property type="entry name" value="Leu-rich_rpt"/>
</dbReference>
<name>A0A8J6C7G7_DIALT</name>
<comment type="caution">
    <text evidence="2">The sequence shown here is derived from an EMBL/GenBank/DDBJ whole genome shotgun (WGS) entry which is preliminary data.</text>
</comment>
<evidence type="ECO:0000256" key="1">
    <source>
        <dbReference type="SAM" id="MobiDB-lite"/>
    </source>
</evidence>
<feature type="region of interest" description="Disordered" evidence="1">
    <location>
        <begin position="1"/>
        <end position="27"/>
    </location>
</feature>
<dbReference type="InterPro" id="IPR052394">
    <property type="entry name" value="LRR-containing"/>
</dbReference>
<dbReference type="PANTHER" id="PTHR24114">
    <property type="entry name" value="LEUCINE RICH REPEAT FAMILY PROTEIN"/>
    <property type="match status" value="1"/>
</dbReference>
<dbReference type="InterPro" id="IPR032675">
    <property type="entry name" value="LRR_dom_sf"/>
</dbReference>
<keyword evidence="3" id="KW-1185">Reference proteome</keyword>
<gene>
    <name evidence="2" type="ORF">KFE25_003545</name>
</gene>
<dbReference type="AlphaFoldDB" id="A0A8J6C7G7"/>
<protein>
    <submittedName>
        <fullName evidence="2">Uncharacterized protein</fullName>
    </submittedName>
</protein>
<dbReference type="PANTHER" id="PTHR24114:SF2">
    <property type="entry name" value="F-BOX DOMAIN-CONTAINING PROTEIN-RELATED"/>
    <property type="match status" value="1"/>
</dbReference>
<dbReference type="SUPFAM" id="SSF52047">
    <property type="entry name" value="RNI-like"/>
    <property type="match status" value="1"/>
</dbReference>
<accession>A0A8J6C7G7</accession>
<reference evidence="2" key="1">
    <citation type="submission" date="2021-05" db="EMBL/GenBank/DDBJ databases">
        <title>The genome of the haptophyte Pavlova lutheri (Diacronema luteri, Pavlovales) - a model for lipid biosynthesis in eukaryotic algae.</title>
        <authorList>
            <person name="Hulatt C.J."/>
            <person name="Posewitz M.C."/>
        </authorList>
    </citation>
    <scope>NUCLEOTIDE SEQUENCE</scope>
    <source>
        <strain evidence="2">NIVA-4/92</strain>
    </source>
</reference>